<comment type="caution">
    <text evidence="1">The sequence shown here is derived from an EMBL/GenBank/DDBJ whole genome shotgun (WGS) entry which is preliminary data.</text>
</comment>
<evidence type="ECO:0000313" key="2">
    <source>
        <dbReference type="Proteomes" id="UP000807785"/>
    </source>
</evidence>
<protein>
    <submittedName>
        <fullName evidence="1">Uncharacterized protein</fullName>
    </submittedName>
</protein>
<sequence>MLIALLERSIQAGASEMEVEYQDGWEEVYAVGAGIGVGIARLHANSAEARTLREELYAIPKKGQIIQICGCEYMVRVRVHQSCGEDMFRVTLKKSQGSIRADVGHRR</sequence>
<reference evidence="1" key="1">
    <citation type="submission" date="2020-10" db="EMBL/GenBank/DDBJ databases">
        <title>Connecting structure to function with the recovery of over 1000 high-quality activated sludge metagenome-assembled genomes encoding full-length rRNA genes using long-read sequencing.</title>
        <authorList>
            <person name="Singleton C.M."/>
            <person name="Petriglieri F."/>
            <person name="Kristensen J.M."/>
            <person name="Kirkegaard R.H."/>
            <person name="Michaelsen T.Y."/>
            <person name="Andersen M.H."/>
            <person name="Karst S.M."/>
            <person name="Dueholm M.S."/>
            <person name="Nielsen P.H."/>
            <person name="Albertsen M."/>
        </authorList>
    </citation>
    <scope>NUCLEOTIDE SEQUENCE</scope>
    <source>
        <strain evidence="1">Bjer_18-Q3-R1-45_BAT3C.347</strain>
    </source>
</reference>
<organism evidence="1 2">
    <name type="scientific">Candidatus Methylophosphatis roskildensis</name>
    <dbReference type="NCBI Taxonomy" id="2899263"/>
    <lineage>
        <taxon>Bacteria</taxon>
        <taxon>Pseudomonadati</taxon>
        <taxon>Pseudomonadota</taxon>
        <taxon>Betaproteobacteria</taxon>
        <taxon>Nitrosomonadales</taxon>
        <taxon>Sterolibacteriaceae</taxon>
        <taxon>Candidatus Methylophosphatis</taxon>
    </lineage>
</organism>
<dbReference type="AlphaFoldDB" id="A0A9D7E6L2"/>
<dbReference type="EMBL" id="JADJEV010000004">
    <property type="protein sequence ID" value="MBK6974763.1"/>
    <property type="molecule type" value="Genomic_DNA"/>
</dbReference>
<proteinExistence type="predicted"/>
<dbReference type="Proteomes" id="UP000807785">
    <property type="component" value="Unassembled WGS sequence"/>
</dbReference>
<evidence type="ECO:0000313" key="1">
    <source>
        <dbReference type="EMBL" id="MBK6974763.1"/>
    </source>
</evidence>
<gene>
    <name evidence="1" type="ORF">IPH26_18115</name>
</gene>
<name>A0A9D7E6L2_9PROT</name>
<accession>A0A9D7E6L2</accession>